<dbReference type="Gene3D" id="1.10.3790.10">
    <property type="entry name" value="NinB"/>
    <property type="match status" value="1"/>
</dbReference>
<keyword evidence="2" id="KW-1185">Reference proteome</keyword>
<sequence>MYYNAENPIEAQRAKEYFNWLIKHKKMFELTKKQHFRSLSQNNYLYLLLGFFALEYGDTLEYIKLEIFKKKVNRDLFKTEFINRKTGEIRESWKSTASLNTKEMTTAIERFRNYSAKEYGFYLPEPKDLIFLNEIRIQIENNKEYL</sequence>
<reference evidence="1 2" key="1">
    <citation type="submission" date="2016-01" db="EMBL/GenBank/DDBJ databases">
        <authorList>
            <person name="McClelland M."/>
            <person name="Jain A."/>
            <person name="Saraogi P."/>
            <person name="Mendelson R."/>
            <person name="Westerman R."/>
            <person name="SanMiguel P."/>
            <person name="Csonka L."/>
        </authorList>
    </citation>
    <scope>NUCLEOTIDE SEQUENCE [LARGE SCALE GENOMIC DNA]</scope>
    <source>
        <strain evidence="1 2">R-53146</strain>
    </source>
</reference>
<dbReference type="STRING" id="1586267.GCA_001418685_02058"/>
<evidence type="ECO:0000313" key="2">
    <source>
        <dbReference type="Proteomes" id="UP000182761"/>
    </source>
</evidence>
<proteinExistence type="predicted"/>
<protein>
    <submittedName>
        <fullName evidence="1">Uncharacterized protein</fullName>
    </submittedName>
</protein>
<gene>
    <name evidence="1" type="ORF">Ga0061079_12010</name>
</gene>
<dbReference type="RefSeq" id="WP_055426356.1">
    <property type="nucleotide sequence ID" value="NZ_FCOR01000020.1"/>
</dbReference>
<evidence type="ECO:0000313" key="1">
    <source>
        <dbReference type="EMBL" id="CVK17195.1"/>
    </source>
</evidence>
<name>A0A110BK33_9FLAO</name>
<organism evidence="1 2">
    <name type="scientific">Apibacter mensalis</name>
    <dbReference type="NCBI Taxonomy" id="1586267"/>
    <lineage>
        <taxon>Bacteria</taxon>
        <taxon>Pseudomonadati</taxon>
        <taxon>Bacteroidota</taxon>
        <taxon>Flavobacteriia</taxon>
        <taxon>Flavobacteriales</taxon>
        <taxon>Weeksellaceae</taxon>
        <taxon>Apibacter</taxon>
    </lineage>
</organism>
<dbReference type="EMBL" id="FCOR01000020">
    <property type="protein sequence ID" value="CVK17195.1"/>
    <property type="molecule type" value="Genomic_DNA"/>
</dbReference>
<accession>A0A110BK33</accession>
<dbReference type="InterPro" id="IPR036619">
    <property type="entry name" value="NinB_sf"/>
</dbReference>
<dbReference type="AlphaFoldDB" id="A0A110BK33"/>
<dbReference type="SUPFAM" id="SSF103370">
    <property type="entry name" value="NinB"/>
    <property type="match status" value="1"/>
</dbReference>
<dbReference type="Proteomes" id="UP000182761">
    <property type="component" value="Unassembled WGS sequence"/>
</dbReference>
<dbReference type="OrthoDB" id="1071220at2"/>